<keyword evidence="2" id="KW-0479">Metal-binding</keyword>
<comment type="caution">
    <text evidence="6">The sequence shown here is derived from an EMBL/GenBank/DDBJ whole genome shotgun (WGS) entry which is preliminary data.</text>
</comment>
<dbReference type="EMBL" id="BSOS01000073">
    <property type="protein sequence ID" value="GLR67920.1"/>
    <property type="molecule type" value="Genomic_DNA"/>
</dbReference>
<dbReference type="NCBIfam" id="TIGR03473">
    <property type="entry name" value="HpnK"/>
    <property type="match status" value="1"/>
</dbReference>
<evidence type="ECO:0000256" key="5">
    <source>
        <dbReference type="ARBA" id="ARBA00023277"/>
    </source>
</evidence>
<keyword evidence="4" id="KW-0460">Magnesium</keyword>
<dbReference type="InterPro" id="IPR011330">
    <property type="entry name" value="Glyco_hydro/deAcase_b/a-brl"/>
</dbReference>
<name>A0ABQ6A992_9PROT</name>
<keyword evidence="3" id="KW-0378">Hydrolase</keyword>
<dbReference type="RefSeq" id="WP_284258720.1">
    <property type="nucleotide sequence ID" value="NZ_BSOS01000073.1"/>
</dbReference>
<comment type="cofactor">
    <cofactor evidence="1">
        <name>Mg(2+)</name>
        <dbReference type="ChEBI" id="CHEBI:18420"/>
    </cofactor>
</comment>
<dbReference type="Pfam" id="PF04794">
    <property type="entry name" value="YdjC"/>
    <property type="match status" value="1"/>
</dbReference>
<dbReference type="Proteomes" id="UP001156641">
    <property type="component" value="Unassembled WGS sequence"/>
</dbReference>
<dbReference type="SUPFAM" id="SSF88713">
    <property type="entry name" value="Glycoside hydrolase/deacetylase"/>
    <property type="match status" value="1"/>
</dbReference>
<keyword evidence="7" id="KW-1185">Reference proteome</keyword>
<dbReference type="PANTHER" id="PTHR31609:SF1">
    <property type="entry name" value="CARBOHYDRATE DEACETYLASE"/>
    <property type="match status" value="1"/>
</dbReference>
<evidence type="ECO:0000313" key="7">
    <source>
        <dbReference type="Proteomes" id="UP001156641"/>
    </source>
</evidence>
<evidence type="ECO:0000256" key="1">
    <source>
        <dbReference type="ARBA" id="ARBA00001946"/>
    </source>
</evidence>
<sequence length="265" mass="28735">MAVSAPPVFSADDFGLSVGVNEGVELAHTQGVLTQASLMVAAPAAADAVRRARALPGLKVGLHLVLVDGDSLLGHAKLPHITGPDGRFGQNQAALGVKYFFSGAARRELRAEIRAQFKAFAATGLKLHHADAHKHMHLHPTVAAMMIAVGREFGLTRIRVPAEPPWVMKACGARVGFGDYALYYWSRLLRFQARGLKSTAHVFGLKWSGHMTAGRMRGLMQNLPEGSAEIYFHPASYRDAQLQLLMPDYEHEAELAALLALKKSQ</sequence>
<evidence type="ECO:0000256" key="3">
    <source>
        <dbReference type="ARBA" id="ARBA00022801"/>
    </source>
</evidence>
<dbReference type="Gene3D" id="3.20.20.370">
    <property type="entry name" value="Glycoside hydrolase/deacetylase"/>
    <property type="match status" value="1"/>
</dbReference>
<dbReference type="PANTHER" id="PTHR31609">
    <property type="entry name" value="YDJC DEACETYLASE FAMILY MEMBER"/>
    <property type="match status" value="1"/>
</dbReference>
<gene>
    <name evidence="6" type="ORF">GCM10010909_26010</name>
</gene>
<evidence type="ECO:0000313" key="6">
    <source>
        <dbReference type="EMBL" id="GLR67920.1"/>
    </source>
</evidence>
<reference evidence="7" key="1">
    <citation type="journal article" date="2019" name="Int. J. Syst. Evol. Microbiol.">
        <title>The Global Catalogue of Microorganisms (GCM) 10K type strain sequencing project: providing services to taxonomists for standard genome sequencing and annotation.</title>
        <authorList>
            <consortium name="The Broad Institute Genomics Platform"/>
            <consortium name="The Broad Institute Genome Sequencing Center for Infectious Disease"/>
            <person name="Wu L."/>
            <person name="Ma J."/>
        </authorList>
    </citation>
    <scope>NUCLEOTIDE SEQUENCE [LARGE SCALE GENOMIC DNA]</scope>
    <source>
        <strain evidence="7">NBRC 112502</strain>
    </source>
</reference>
<dbReference type="InterPro" id="IPR017836">
    <property type="entry name" value="Hopanoid_biosynth-assoc_HpnK"/>
</dbReference>
<protein>
    <recommendedName>
        <fullName evidence="8">Hopanoid biosynthesis associated protein HpnK</fullName>
    </recommendedName>
</protein>
<evidence type="ECO:0000256" key="2">
    <source>
        <dbReference type="ARBA" id="ARBA00022723"/>
    </source>
</evidence>
<organism evidence="6 7">
    <name type="scientific">Acidocella aquatica</name>
    <dbReference type="NCBI Taxonomy" id="1922313"/>
    <lineage>
        <taxon>Bacteria</taxon>
        <taxon>Pseudomonadati</taxon>
        <taxon>Pseudomonadota</taxon>
        <taxon>Alphaproteobacteria</taxon>
        <taxon>Acetobacterales</taxon>
        <taxon>Acidocellaceae</taxon>
        <taxon>Acidocella</taxon>
    </lineage>
</organism>
<dbReference type="InterPro" id="IPR006879">
    <property type="entry name" value="YdjC-like"/>
</dbReference>
<proteinExistence type="predicted"/>
<evidence type="ECO:0000256" key="4">
    <source>
        <dbReference type="ARBA" id="ARBA00022842"/>
    </source>
</evidence>
<accession>A0ABQ6A992</accession>
<keyword evidence="5" id="KW-0119">Carbohydrate metabolism</keyword>
<evidence type="ECO:0008006" key="8">
    <source>
        <dbReference type="Google" id="ProtNLM"/>
    </source>
</evidence>